<keyword evidence="1" id="KW-0812">Transmembrane</keyword>
<evidence type="ECO:0000313" key="2">
    <source>
        <dbReference type="EMBL" id="WDE99295.1"/>
    </source>
</evidence>
<dbReference type="RefSeq" id="WP_274154153.1">
    <property type="nucleotide sequence ID" value="NZ_CP117812.1"/>
</dbReference>
<gene>
    <name evidence="2" type="ORF">PQO03_15775</name>
</gene>
<name>A0ABY7W1I8_9BACT</name>
<reference evidence="2 3" key="1">
    <citation type="submission" date="2023-02" db="EMBL/GenBank/DDBJ databases">
        <title>Genome sequence of Lentisphaera profundi SAORIC-696.</title>
        <authorList>
            <person name="Kim e."/>
            <person name="Cho J.-C."/>
            <person name="Choi A."/>
            <person name="Kang I."/>
        </authorList>
    </citation>
    <scope>NUCLEOTIDE SEQUENCE [LARGE SCALE GENOMIC DNA]</scope>
    <source>
        <strain evidence="2 3">SAORIC-696</strain>
    </source>
</reference>
<evidence type="ECO:0008006" key="4">
    <source>
        <dbReference type="Google" id="ProtNLM"/>
    </source>
</evidence>
<keyword evidence="1" id="KW-1133">Transmembrane helix</keyword>
<dbReference type="EMBL" id="CP117812">
    <property type="protein sequence ID" value="WDE99295.1"/>
    <property type="molecule type" value="Genomic_DNA"/>
</dbReference>
<evidence type="ECO:0000256" key="1">
    <source>
        <dbReference type="SAM" id="Phobius"/>
    </source>
</evidence>
<evidence type="ECO:0000313" key="3">
    <source>
        <dbReference type="Proteomes" id="UP001214250"/>
    </source>
</evidence>
<keyword evidence="1" id="KW-0472">Membrane</keyword>
<dbReference type="Proteomes" id="UP001214250">
    <property type="component" value="Chromosome 2"/>
</dbReference>
<protein>
    <recommendedName>
        <fullName evidence="4">LPXTG cell wall anchor domain-containing protein</fullName>
    </recommendedName>
</protein>
<keyword evidence="3" id="KW-1185">Reference proteome</keyword>
<proteinExistence type="predicted"/>
<accession>A0ABY7W1I8</accession>
<organism evidence="2 3">
    <name type="scientific">Lentisphaera profundi</name>
    <dbReference type="NCBI Taxonomy" id="1658616"/>
    <lineage>
        <taxon>Bacteria</taxon>
        <taxon>Pseudomonadati</taxon>
        <taxon>Lentisphaerota</taxon>
        <taxon>Lentisphaeria</taxon>
        <taxon>Lentisphaerales</taxon>
        <taxon>Lentisphaeraceae</taxon>
        <taxon>Lentisphaera</taxon>
    </lineage>
</organism>
<feature type="transmembrane region" description="Helical" evidence="1">
    <location>
        <begin position="20"/>
        <end position="39"/>
    </location>
</feature>
<sequence length="44" mass="4995">MNNIIFAHDSFLSHNHQYDNMQIFALVAIFTVGIIAFVAKKKSV</sequence>